<name>A0ABW7F2N0_9BURK</name>
<evidence type="ECO:0000259" key="5">
    <source>
        <dbReference type="PROSITE" id="PS50109"/>
    </source>
</evidence>
<keyword evidence="3 4" id="KW-0597">Phosphoprotein</keyword>
<evidence type="ECO:0000313" key="8">
    <source>
        <dbReference type="EMBL" id="MFG6430892.1"/>
    </source>
</evidence>
<dbReference type="PROSITE" id="PS50113">
    <property type="entry name" value="PAC"/>
    <property type="match status" value="1"/>
</dbReference>
<feature type="modified residue" description="4-aspartylphosphate" evidence="4">
    <location>
        <position position="1177"/>
    </location>
</feature>
<dbReference type="InterPro" id="IPR000700">
    <property type="entry name" value="PAS-assoc_C"/>
</dbReference>
<dbReference type="SUPFAM" id="SSF55781">
    <property type="entry name" value="GAF domain-like"/>
    <property type="match status" value="1"/>
</dbReference>
<feature type="domain" description="Response regulatory" evidence="6">
    <location>
        <begin position="1128"/>
        <end position="1244"/>
    </location>
</feature>
<dbReference type="SMART" id="SM00086">
    <property type="entry name" value="PAC"/>
    <property type="match status" value="2"/>
</dbReference>
<dbReference type="PRINTS" id="PR00344">
    <property type="entry name" value="BCTRLSENSOR"/>
</dbReference>
<keyword evidence="8" id="KW-0067">ATP-binding</keyword>
<dbReference type="PROSITE" id="PS50110">
    <property type="entry name" value="RESPONSE_REGULATORY"/>
    <property type="match status" value="2"/>
</dbReference>
<dbReference type="InterPro" id="IPR011006">
    <property type="entry name" value="CheY-like_superfamily"/>
</dbReference>
<comment type="catalytic activity">
    <reaction evidence="1">
        <text>ATP + protein L-histidine = ADP + protein N-phospho-L-histidine.</text>
        <dbReference type="EC" id="2.7.13.3"/>
    </reaction>
</comment>
<dbReference type="Gene3D" id="1.10.287.130">
    <property type="match status" value="2"/>
</dbReference>
<dbReference type="PROSITE" id="PS50109">
    <property type="entry name" value="HIS_KIN"/>
    <property type="match status" value="2"/>
</dbReference>
<dbReference type="GO" id="GO:0005524">
    <property type="term" value="F:ATP binding"/>
    <property type="evidence" value="ECO:0007669"/>
    <property type="project" value="UniProtKB-KW"/>
</dbReference>
<organism evidence="8 9">
    <name type="scientific">Pelomonas parva</name>
    <dbReference type="NCBI Taxonomy" id="3299032"/>
    <lineage>
        <taxon>Bacteria</taxon>
        <taxon>Pseudomonadati</taxon>
        <taxon>Pseudomonadota</taxon>
        <taxon>Betaproteobacteria</taxon>
        <taxon>Burkholderiales</taxon>
        <taxon>Sphaerotilaceae</taxon>
        <taxon>Roseateles</taxon>
    </lineage>
</organism>
<evidence type="ECO:0000256" key="3">
    <source>
        <dbReference type="ARBA" id="ARBA00022553"/>
    </source>
</evidence>
<dbReference type="InterPro" id="IPR036890">
    <property type="entry name" value="HATPase_C_sf"/>
</dbReference>
<dbReference type="InterPro" id="IPR001789">
    <property type="entry name" value="Sig_transdc_resp-reg_receiver"/>
</dbReference>
<evidence type="ECO:0000259" key="7">
    <source>
        <dbReference type="PROSITE" id="PS50113"/>
    </source>
</evidence>
<dbReference type="InterPro" id="IPR005467">
    <property type="entry name" value="His_kinase_dom"/>
</dbReference>
<proteinExistence type="predicted"/>
<dbReference type="InterPro" id="IPR035965">
    <property type="entry name" value="PAS-like_dom_sf"/>
</dbReference>
<evidence type="ECO:0000256" key="4">
    <source>
        <dbReference type="PROSITE-ProRule" id="PRU00169"/>
    </source>
</evidence>
<dbReference type="Proteomes" id="UP001606210">
    <property type="component" value="Unassembled WGS sequence"/>
</dbReference>
<keyword evidence="9" id="KW-1185">Reference proteome</keyword>
<sequence length="1245" mass="135317">MSDPATAPREPDTAFMAGGGELGRLMRSHDWAATPLGPPAHWPRSLKTVVRIMLTSRQPIWVGWGPQLTYLYNDAYQSIIGGKHPQALGQPTVSVWREIQAEISPLLESAMSGDGTFVESQLLIMERNGYPEETYYTFSYSPIPGDDGLPAGIICANSDETQRVIGERQLALLRELAMRAADARTVDEAVQRCAQALQTNRRDLPFALVLLRSHGEPSFTLAAAAGEPWPWLEAAQALDFSAAPWRADEVLASQQPRVVQALPAGIAWPRGDWQEAPRQAMLLPIRPSGDAGREGVLVVGLSPHRLAEGSYTDFLQLVARQLSAAIGHAEAYELQRHKAEELARLDRAKTQFFSNISHEFRTPLTLMLGPLHDALTQGGLPHAQQERLVMVERNARRLSKLVNALLEFSRIEVGRVSSTFRPTDLAALTGELASTFRSAMEKAGLVFRVACPTLPAPVYVDRDHWERIVLNLLSNALKYTLQGGVSVQVTAEAGVAVVAIEDTGIGVAEHEVPRLFERFHRIEGALARTHEGSGIGLALVQELMRLHHGDIAVDSHLGRGTRFTLRLPFGHAHLPAEQVSHERAEAPNISLAPSYVQEALRWLPDAAAAATQPGPGGHAPTPLGERYRATLGARIVIADDNADMRQYLRGLLAPYFRVEEAADGEQALAAVRRERPALLLSDVMMPRLDGFQLLAELRADARTRALPVVLLSARAGEEAQIDGLGAGADDYLVKPFTARELLARVSALIELDRLRRAGEQQLRLYLTNARMFSWDIDFRARKLTLSDNAADVLGTMPASLEAGLALVHPDDVVQHRAAIDAAVRSRCGFTQELRLVRPDSGEVRWIEVRAQALCNDAGEVSGLCGISFDMTERKRMEEALRESDRRKDEFLAMLAHELRNPLAPIRNSAELMLRTLPAEAPVRRAVEIINRQVQQMARMVDDLLDVSRITHGRIELECRPVDLAAVIASAVEAAGPAVQERRHRLAVELQGALRVLGDAARLEQCVVNLLSNAAKYTDPGGDIRLTLDALGGQAVIRVQDSGAGIAPDILPVVFDLFVQSARTLDRAQGGLGIGLSIVRRLVNMHGGQVSASSPGVGGGATFEIRLPLTTLAAPAGVAAPPAGPPPRRVLLIDDNEDAAESLSLMLSADGHEVQTGFSADDALTMAIAWRPDVMLLDIGLPGMDGYEVARRLRADPSAASMRLVALTGYGQPEDLRRSAQAGFDGHLVKPVALDALMREIQGLNS</sequence>
<dbReference type="Gene3D" id="3.30.565.10">
    <property type="entry name" value="Histidine kinase-like ATPase, C-terminal domain"/>
    <property type="match status" value="2"/>
</dbReference>
<feature type="domain" description="Histidine kinase" evidence="5">
    <location>
        <begin position="893"/>
        <end position="1110"/>
    </location>
</feature>
<dbReference type="InterPro" id="IPR029016">
    <property type="entry name" value="GAF-like_dom_sf"/>
</dbReference>
<dbReference type="SMART" id="SM00388">
    <property type="entry name" value="HisKA"/>
    <property type="match status" value="2"/>
</dbReference>
<feature type="domain" description="Histidine kinase" evidence="5">
    <location>
        <begin position="355"/>
        <end position="571"/>
    </location>
</feature>
<dbReference type="InterPro" id="IPR004358">
    <property type="entry name" value="Sig_transdc_His_kin-like_C"/>
</dbReference>
<dbReference type="InterPro" id="IPR000014">
    <property type="entry name" value="PAS"/>
</dbReference>
<gene>
    <name evidence="8" type="ORF">ACG00Y_13265</name>
</gene>
<dbReference type="SUPFAM" id="SSF55874">
    <property type="entry name" value="ATPase domain of HSP90 chaperone/DNA topoisomerase II/histidine kinase"/>
    <property type="match status" value="2"/>
</dbReference>
<comment type="caution">
    <text evidence="8">The sequence shown here is derived from an EMBL/GenBank/DDBJ whole genome shotgun (WGS) entry which is preliminary data.</text>
</comment>
<dbReference type="CDD" id="cd17580">
    <property type="entry name" value="REC_2_DhkD-like"/>
    <property type="match status" value="1"/>
</dbReference>
<dbReference type="Pfam" id="PF08448">
    <property type="entry name" value="PAS_4"/>
    <property type="match status" value="1"/>
</dbReference>
<dbReference type="SMART" id="SM00448">
    <property type="entry name" value="REC"/>
    <property type="match status" value="2"/>
</dbReference>
<dbReference type="NCBIfam" id="TIGR00229">
    <property type="entry name" value="sensory_box"/>
    <property type="match status" value="1"/>
</dbReference>
<dbReference type="Pfam" id="PF08447">
    <property type="entry name" value="PAS_3"/>
    <property type="match status" value="1"/>
</dbReference>
<dbReference type="Pfam" id="PF00072">
    <property type="entry name" value="Response_reg"/>
    <property type="match status" value="2"/>
</dbReference>
<dbReference type="RefSeq" id="WP_394479498.1">
    <property type="nucleotide sequence ID" value="NZ_JBIGHV010000004.1"/>
</dbReference>
<dbReference type="Pfam" id="PF02518">
    <property type="entry name" value="HATPase_c"/>
    <property type="match status" value="2"/>
</dbReference>
<dbReference type="Pfam" id="PF00512">
    <property type="entry name" value="HisKA"/>
    <property type="match status" value="2"/>
</dbReference>
<reference evidence="8 9" key="1">
    <citation type="submission" date="2024-08" db="EMBL/GenBank/DDBJ databases">
        <authorList>
            <person name="Lu H."/>
        </authorList>
    </citation>
    <scope>NUCLEOTIDE SEQUENCE [LARGE SCALE GENOMIC DNA]</scope>
    <source>
        <strain evidence="8 9">LYH14W</strain>
    </source>
</reference>
<dbReference type="Gene3D" id="2.10.70.100">
    <property type="match status" value="1"/>
</dbReference>
<accession>A0ABW7F2N0</accession>
<evidence type="ECO:0000313" key="9">
    <source>
        <dbReference type="Proteomes" id="UP001606210"/>
    </source>
</evidence>
<dbReference type="PANTHER" id="PTHR43547:SF2">
    <property type="entry name" value="HYBRID SIGNAL TRANSDUCTION HISTIDINE KINASE C"/>
    <property type="match status" value="1"/>
</dbReference>
<dbReference type="InterPro" id="IPR013656">
    <property type="entry name" value="PAS_4"/>
</dbReference>
<dbReference type="CDD" id="cd00130">
    <property type="entry name" value="PAS"/>
    <property type="match status" value="1"/>
</dbReference>
<dbReference type="InterPro" id="IPR036097">
    <property type="entry name" value="HisK_dim/P_sf"/>
</dbReference>
<dbReference type="SMART" id="SM00387">
    <property type="entry name" value="HATPase_c"/>
    <property type="match status" value="2"/>
</dbReference>
<dbReference type="Gene3D" id="3.30.450.20">
    <property type="entry name" value="PAS domain"/>
    <property type="match status" value="2"/>
</dbReference>
<protein>
    <recommendedName>
        <fullName evidence="2">histidine kinase</fullName>
        <ecNumber evidence="2">2.7.13.3</ecNumber>
    </recommendedName>
</protein>
<feature type="domain" description="PAC" evidence="7">
    <location>
        <begin position="829"/>
        <end position="882"/>
    </location>
</feature>
<evidence type="ECO:0000259" key="6">
    <source>
        <dbReference type="PROSITE" id="PS50110"/>
    </source>
</evidence>
<dbReference type="PANTHER" id="PTHR43547">
    <property type="entry name" value="TWO-COMPONENT HISTIDINE KINASE"/>
    <property type="match status" value="1"/>
</dbReference>
<dbReference type="CDD" id="cd00082">
    <property type="entry name" value="HisKA"/>
    <property type="match status" value="2"/>
</dbReference>
<dbReference type="Gene3D" id="3.40.50.2300">
    <property type="match status" value="2"/>
</dbReference>
<dbReference type="InterPro" id="IPR003661">
    <property type="entry name" value="HisK_dim/P_dom"/>
</dbReference>
<evidence type="ECO:0000256" key="1">
    <source>
        <dbReference type="ARBA" id="ARBA00000085"/>
    </source>
</evidence>
<dbReference type="EMBL" id="JBIGHV010000004">
    <property type="protein sequence ID" value="MFG6430892.1"/>
    <property type="molecule type" value="Genomic_DNA"/>
</dbReference>
<dbReference type="InterPro" id="IPR003594">
    <property type="entry name" value="HATPase_dom"/>
</dbReference>
<dbReference type="Gene3D" id="3.30.450.40">
    <property type="match status" value="1"/>
</dbReference>
<dbReference type="InterPro" id="IPR013655">
    <property type="entry name" value="PAS_fold_3"/>
</dbReference>
<dbReference type="SUPFAM" id="SSF52172">
    <property type="entry name" value="CheY-like"/>
    <property type="match status" value="2"/>
</dbReference>
<dbReference type="EC" id="2.7.13.3" evidence="2"/>
<dbReference type="InterPro" id="IPR001610">
    <property type="entry name" value="PAC"/>
</dbReference>
<feature type="modified residue" description="4-aspartylphosphate" evidence="4">
    <location>
        <position position="682"/>
    </location>
</feature>
<dbReference type="SUPFAM" id="SSF55785">
    <property type="entry name" value="PYP-like sensor domain (PAS domain)"/>
    <property type="match status" value="1"/>
</dbReference>
<keyword evidence="8" id="KW-0547">Nucleotide-binding</keyword>
<dbReference type="SUPFAM" id="SSF47384">
    <property type="entry name" value="Homodimeric domain of signal transducing histidine kinase"/>
    <property type="match status" value="2"/>
</dbReference>
<evidence type="ECO:0000256" key="2">
    <source>
        <dbReference type="ARBA" id="ARBA00012438"/>
    </source>
</evidence>
<feature type="domain" description="Response regulatory" evidence="6">
    <location>
        <begin position="634"/>
        <end position="749"/>
    </location>
</feature>